<gene>
    <name evidence="1" type="ordered locus">Cagg_2378</name>
</gene>
<dbReference type="PANTHER" id="PTHR37398:SF3">
    <property type="entry name" value="GLYCOSIDE HYDROLASE FAMILY 5 DOMAIN-CONTAINING PROTEIN"/>
    <property type="match status" value="1"/>
</dbReference>
<dbReference type="InterPro" id="IPR017853">
    <property type="entry name" value="GH"/>
</dbReference>
<dbReference type="CAZy" id="GH5">
    <property type="family name" value="Glycoside Hydrolase Family 5"/>
</dbReference>
<dbReference type="Gene3D" id="3.20.20.80">
    <property type="entry name" value="Glycosidases"/>
    <property type="match status" value="1"/>
</dbReference>
<dbReference type="EMBL" id="CP001337">
    <property type="protein sequence ID" value="ACL25252.1"/>
    <property type="molecule type" value="Genomic_DNA"/>
</dbReference>
<dbReference type="OrthoDB" id="141353at2"/>
<name>B8G379_CHLAD</name>
<dbReference type="KEGG" id="cag:Cagg_2378"/>
<dbReference type="Proteomes" id="UP000002508">
    <property type="component" value="Chromosome"/>
</dbReference>
<dbReference type="eggNOG" id="COG2730">
    <property type="taxonomic scope" value="Bacteria"/>
</dbReference>
<evidence type="ECO:0008006" key="3">
    <source>
        <dbReference type="Google" id="ProtNLM"/>
    </source>
</evidence>
<reference evidence="1" key="1">
    <citation type="submission" date="2008-12" db="EMBL/GenBank/DDBJ databases">
        <title>Complete sequence of Chloroflexus aggregans DSM 9485.</title>
        <authorList>
            <consortium name="US DOE Joint Genome Institute"/>
            <person name="Lucas S."/>
            <person name="Copeland A."/>
            <person name="Lapidus A."/>
            <person name="Glavina del Rio T."/>
            <person name="Dalin E."/>
            <person name="Tice H."/>
            <person name="Pitluck S."/>
            <person name="Foster B."/>
            <person name="Larimer F."/>
            <person name="Land M."/>
            <person name="Hauser L."/>
            <person name="Kyrpides N."/>
            <person name="Mikhailova N."/>
            <person name="Bryant D."/>
            <person name="Richardson P."/>
        </authorList>
    </citation>
    <scope>NUCLEOTIDE SEQUENCE</scope>
    <source>
        <strain evidence="1">DSM 9485</strain>
    </source>
</reference>
<dbReference type="SUPFAM" id="SSF51445">
    <property type="entry name" value="(Trans)glycosidases"/>
    <property type="match status" value="1"/>
</dbReference>
<dbReference type="HOGENOM" id="CLU_818619_0_0_0"/>
<evidence type="ECO:0000313" key="1">
    <source>
        <dbReference type="EMBL" id="ACL25252.1"/>
    </source>
</evidence>
<dbReference type="AlphaFoldDB" id="B8G379"/>
<accession>B8G379</accession>
<dbReference type="PANTHER" id="PTHR37398">
    <property type="entry name" value="ENDO-BETA-1,4-MANNANASE"/>
    <property type="match status" value="1"/>
</dbReference>
<proteinExistence type="predicted"/>
<keyword evidence="2" id="KW-1185">Reference proteome</keyword>
<dbReference type="RefSeq" id="WP_015941110.1">
    <property type="nucleotide sequence ID" value="NC_011831.1"/>
</dbReference>
<evidence type="ECO:0000313" key="2">
    <source>
        <dbReference type="Proteomes" id="UP000002508"/>
    </source>
</evidence>
<organism evidence="1 2">
    <name type="scientific">Chloroflexus aggregans (strain MD-66 / DSM 9485)</name>
    <dbReference type="NCBI Taxonomy" id="326427"/>
    <lineage>
        <taxon>Bacteria</taxon>
        <taxon>Bacillati</taxon>
        <taxon>Chloroflexota</taxon>
        <taxon>Chloroflexia</taxon>
        <taxon>Chloroflexales</taxon>
        <taxon>Chloroflexineae</taxon>
        <taxon>Chloroflexaceae</taxon>
        <taxon>Chloroflexus</taxon>
    </lineage>
</organism>
<dbReference type="STRING" id="326427.Cagg_2378"/>
<protein>
    <recommendedName>
        <fullName evidence="3">Glycoside hydrolase family 5 domain-containing protein</fullName>
    </recommendedName>
</protein>
<sequence length="417" mass="46106">MHPTLRLALIGLLIINSPLLIPTQASTPLSCPVDRSHLIDRLGGHWFLVGANVPWLNGGYGADFATVEEWNQHTYDPDTTRAMFRALRQKGANTVRWWLFADGRGTPEFDANNGGAVTGLDTNFLPGLASAIQIAAEEDIYLVFNLWSFDMLMADSTMYERGEHAGGHRDLIVDPVKRASFINNALLPMLRYPVGSSGYTIGTHPHVLAWDIFNEPEFGIDEPPHFTPAHNIAQPVTLAQMQQFIAEIAGTIHRNSNQLTTVGSASMKWNSTGALGASGNFWNDTALTAYDPQGYLDFYQIHYYGWMNGDETYWSYSPLFNDWYEGRFDKPVVIGEVPANAGGTNRTPTQLIAELHANCYAGVWVWPYFNVSDGTGQWSDAASAVQAIADTVPAEVRLTATILSPRVYIPLALRQQP</sequence>